<dbReference type="EMBL" id="JAUSVL010000001">
    <property type="protein sequence ID" value="MDQ0291460.1"/>
    <property type="molecule type" value="Genomic_DNA"/>
</dbReference>
<comment type="caution">
    <text evidence="2">The sequence shown here is derived from an EMBL/GenBank/DDBJ whole genome shotgun (WGS) entry which is preliminary data.</text>
</comment>
<dbReference type="PANTHER" id="PTHR42879">
    <property type="entry name" value="3-OXOACYL-(ACYL-CARRIER-PROTEIN) REDUCTASE"/>
    <property type="match status" value="1"/>
</dbReference>
<accession>A0AAE4AQE7</accession>
<gene>
    <name evidence="2" type="ORF">J3R75_003567</name>
</gene>
<dbReference type="InterPro" id="IPR036291">
    <property type="entry name" value="NAD(P)-bd_dom_sf"/>
</dbReference>
<dbReference type="AlphaFoldDB" id="A0AAE4AQE7"/>
<dbReference type="EC" id="1.1.1.100" evidence="2"/>
<dbReference type="SUPFAM" id="SSF51735">
    <property type="entry name" value="NAD(P)-binding Rossmann-fold domains"/>
    <property type="match status" value="1"/>
</dbReference>
<protein>
    <submittedName>
        <fullName evidence="2">3-oxoacyl-[acyl-carrier protein] reductase</fullName>
        <ecNumber evidence="2">1.1.1.100</ecNumber>
    </submittedName>
</protein>
<keyword evidence="3" id="KW-1185">Reference proteome</keyword>
<dbReference type="Gene3D" id="3.40.50.720">
    <property type="entry name" value="NAD(P)-binding Rossmann-like Domain"/>
    <property type="match status" value="1"/>
</dbReference>
<evidence type="ECO:0000313" key="2">
    <source>
        <dbReference type="EMBL" id="MDQ0291460.1"/>
    </source>
</evidence>
<organism evidence="2 3">
    <name type="scientific">Oligosphaera ethanolica</name>
    <dbReference type="NCBI Taxonomy" id="760260"/>
    <lineage>
        <taxon>Bacteria</taxon>
        <taxon>Pseudomonadati</taxon>
        <taxon>Lentisphaerota</taxon>
        <taxon>Oligosphaeria</taxon>
        <taxon>Oligosphaerales</taxon>
        <taxon>Oligosphaeraceae</taxon>
        <taxon>Oligosphaera</taxon>
    </lineage>
</organism>
<dbReference type="FunFam" id="3.40.50.720:FF:000084">
    <property type="entry name" value="Short-chain dehydrogenase reductase"/>
    <property type="match status" value="1"/>
</dbReference>
<comment type="similarity">
    <text evidence="1">Belongs to the short-chain dehydrogenases/reductases (SDR) family.</text>
</comment>
<keyword evidence="2" id="KW-0560">Oxidoreductase</keyword>
<sequence>MAKSLSGRKAWVTGSSRGIGRCIAEQLAQAGCDVTIHGRNRSNLRSSGEGDDLVEVASEMAHRHGVKVVAICGELTDEGEVKRCCEEVVSQLGGLDILVCNAGGANLTGELDMNAGRDTASNFDLESLEKRLQHNLATTALCCREAVPLLKQSSAPRIVTIGSIAGCGGNKTGGHFAPYSLAKAAVHQYTRLLAAELRHDGIPVNCVIPGNIHTPSTAIRFHYGQGLTKPGQSRLEGLGVPADIAGLVSFLCGPGGAYISGQCIRVDGGEQLSPC</sequence>
<dbReference type="Pfam" id="PF13561">
    <property type="entry name" value="adh_short_C2"/>
    <property type="match status" value="1"/>
</dbReference>
<reference evidence="2" key="1">
    <citation type="submission" date="2023-07" db="EMBL/GenBank/DDBJ databases">
        <title>Genomic Encyclopedia of Type Strains, Phase IV (KMG-IV): sequencing the most valuable type-strain genomes for metagenomic binning, comparative biology and taxonomic classification.</title>
        <authorList>
            <person name="Goeker M."/>
        </authorList>
    </citation>
    <scope>NUCLEOTIDE SEQUENCE</scope>
    <source>
        <strain evidence="2">DSM 24202</strain>
    </source>
</reference>
<name>A0AAE4AQE7_9BACT</name>
<dbReference type="PRINTS" id="PR00080">
    <property type="entry name" value="SDRFAMILY"/>
</dbReference>
<dbReference type="InterPro" id="IPR002347">
    <property type="entry name" value="SDR_fam"/>
</dbReference>
<dbReference type="RefSeq" id="WP_307264271.1">
    <property type="nucleotide sequence ID" value="NZ_JAUSVL010000001.1"/>
</dbReference>
<evidence type="ECO:0000256" key="1">
    <source>
        <dbReference type="ARBA" id="ARBA00006484"/>
    </source>
</evidence>
<dbReference type="GO" id="GO:0004316">
    <property type="term" value="F:3-oxoacyl-[acyl-carrier-protein] reductase (NADPH) activity"/>
    <property type="evidence" value="ECO:0007669"/>
    <property type="project" value="UniProtKB-EC"/>
</dbReference>
<evidence type="ECO:0000313" key="3">
    <source>
        <dbReference type="Proteomes" id="UP001238163"/>
    </source>
</evidence>
<dbReference type="Proteomes" id="UP001238163">
    <property type="component" value="Unassembled WGS sequence"/>
</dbReference>
<dbReference type="PRINTS" id="PR00081">
    <property type="entry name" value="GDHRDH"/>
</dbReference>
<dbReference type="CDD" id="cd05233">
    <property type="entry name" value="SDR_c"/>
    <property type="match status" value="1"/>
</dbReference>
<dbReference type="InterPro" id="IPR050259">
    <property type="entry name" value="SDR"/>
</dbReference>
<proteinExistence type="inferred from homology"/>